<keyword evidence="3" id="KW-1185">Reference proteome</keyword>
<reference evidence="3" key="1">
    <citation type="journal article" date="2019" name="Int. J. Syst. Evol. Microbiol.">
        <title>The Global Catalogue of Microorganisms (GCM) 10K type strain sequencing project: providing services to taxonomists for standard genome sequencing and annotation.</title>
        <authorList>
            <consortium name="The Broad Institute Genomics Platform"/>
            <consortium name="The Broad Institute Genome Sequencing Center for Infectious Disease"/>
            <person name="Wu L."/>
            <person name="Ma J."/>
        </authorList>
    </citation>
    <scope>NUCLEOTIDE SEQUENCE [LARGE SCALE GENOMIC DNA]</scope>
    <source>
        <strain evidence="3">CGMCC 4.7466</strain>
    </source>
</reference>
<sequence length="70" mass="7277">MKKSTKLIVANLFALVAVGVILGATTGLGIDLKGGSEAIVAKVLLVCLPQAGFVYLLLKSLRLENQKVPA</sequence>
<gene>
    <name evidence="2" type="ORF">ACFPFU_23545</name>
</gene>
<evidence type="ECO:0000256" key="1">
    <source>
        <dbReference type="SAM" id="Phobius"/>
    </source>
</evidence>
<organism evidence="2 3">
    <name type="scientific">Negadavirga shengliensis</name>
    <dbReference type="NCBI Taxonomy" id="1389218"/>
    <lineage>
        <taxon>Bacteria</taxon>
        <taxon>Pseudomonadati</taxon>
        <taxon>Bacteroidota</taxon>
        <taxon>Cytophagia</taxon>
        <taxon>Cytophagales</taxon>
        <taxon>Cyclobacteriaceae</taxon>
        <taxon>Negadavirga</taxon>
    </lineage>
</organism>
<dbReference type="Proteomes" id="UP001595818">
    <property type="component" value="Unassembled WGS sequence"/>
</dbReference>
<keyword evidence="1" id="KW-0812">Transmembrane</keyword>
<comment type="caution">
    <text evidence="2">The sequence shown here is derived from an EMBL/GenBank/DDBJ whole genome shotgun (WGS) entry which is preliminary data.</text>
</comment>
<keyword evidence="1" id="KW-1133">Transmembrane helix</keyword>
<evidence type="ECO:0000313" key="2">
    <source>
        <dbReference type="EMBL" id="MFC4874698.1"/>
    </source>
</evidence>
<dbReference type="RefSeq" id="WP_377068797.1">
    <property type="nucleotide sequence ID" value="NZ_JBHSJJ010000021.1"/>
</dbReference>
<accession>A0ABV9T7H0</accession>
<keyword evidence="1" id="KW-0472">Membrane</keyword>
<name>A0ABV9T7H0_9BACT</name>
<dbReference type="EMBL" id="JBHSJJ010000021">
    <property type="protein sequence ID" value="MFC4874698.1"/>
    <property type="molecule type" value="Genomic_DNA"/>
</dbReference>
<protein>
    <submittedName>
        <fullName evidence="2">Uncharacterized protein</fullName>
    </submittedName>
</protein>
<proteinExistence type="predicted"/>
<feature type="transmembrane region" description="Helical" evidence="1">
    <location>
        <begin position="39"/>
        <end position="58"/>
    </location>
</feature>
<evidence type="ECO:0000313" key="3">
    <source>
        <dbReference type="Proteomes" id="UP001595818"/>
    </source>
</evidence>